<sequence length="129" mass="13850">MEIAHILSVLVVSEESGEQSGAHTSSSKEHARYLLALVDMSFGAMTAAGLSHAGQPSSTASDSMYDERDRMSTSMNTSTVISAGMEPEGTGRRSNHALSVSTAFQFNGGKTRCMSTTHTHTHTHQRDYI</sequence>
<protein>
    <submittedName>
        <fullName evidence="4">Secreted protein</fullName>
    </submittedName>
</protein>
<reference evidence="2 3" key="2">
    <citation type="submission" date="2018-11" db="EMBL/GenBank/DDBJ databases">
        <authorList>
            <consortium name="Pathogen Informatics"/>
        </authorList>
    </citation>
    <scope>NUCLEOTIDE SEQUENCE [LARGE SCALE GENOMIC DNA]</scope>
    <source>
        <strain evidence="2 3">Egypt</strain>
    </source>
</reference>
<feature type="region of interest" description="Disordered" evidence="1">
    <location>
        <begin position="49"/>
        <end position="95"/>
    </location>
</feature>
<name>A0A183BAF9_9TREM</name>
<evidence type="ECO:0000313" key="2">
    <source>
        <dbReference type="EMBL" id="VDP93466.1"/>
    </source>
</evidence>
<evidence type="ECO:0000313" key="4">
    <source>
        <dbReference type="WBParaSite" id="ECPE_0001623701-mRNA-1"/>
    </source>
</evidence>
<dbReference type="EMBL" id="UZAN01063347">
    <property type="protein sequence ID" value="VDP93466.1"/>
    <property type="molecule type" value="Genomic_DNA"/>
</dbReference>
<evidence type="ECO:0000313" key="3">
    <source>
        <dbReference type="Proteomes" id="UP000272942"/>
    </source>
</evidence>
<feature type="compositionally biased region" description="Polar residues" evidence="1">
    <location>
        <begin position="72"/>
        <end position="81"/>
    </location>
</feature>
<gene>
    <name evidence="2" type="ORF">ECPE_LOCUS16194</name>
</gene>
<reference evidence="4" key="1">
    <citation type="submission" date="2016-06" db="UniProtKB">
        <authorList>
            <consortium name="WormBaseParasite"/>
        </authorList>
    </citation>
    <scope>IDENTIFICATION</scope>
</reference>
<dbReference type="AlphaFoldDB" id="A0A183BAF9"/>
<proteinExistence type="predicted"/>
<evidence type="ECO:0000256" key="1">
    <source>
        <dbReference type="SAM" id="MobiDB-lite"/>
    </source>
</evidence>
<dbReference type="Proteomes" id="UP000272942">
    <property type="component" value="Unassembled WGS sequence"/>
</dbReference>
<keyword evidence="3" id="KW-1185">Reference proteome</keyword>
<organism evidence="4">
    <name type="scientific">Echinostoma caproni</name>
    <dbReference type="NCBI Taxonomy" id="27848"/>
    <lineage>
        <taxon>Eukaryota</taxon>
        <taxon>Metazoa</taxon>
        <taxon>Spiralia</taxon>
        <taxon>Lophotrochozoa</taxon>
        <taxon>Platyhelminthes</taxon>
        <taxon>Trematoda</taxon>
        <taxon>Digenea</taxon>
        <taxon>Plagiorchiida</taxon>
        <taxon>Echinostomata</taxon>
        <taxon>Echinostomatoidea</taxon>
        <taxon>Echinostomatidae</taxon>
        <taxon>Echinostoma</taxon>
    </lineage>
</organism>
<accession>A0A183BAF9</accession>
<dbReference type="WBParaSite" id="ECPE_0001623701-mRNA-1">
    <property type="protein sequence ID" value="ECPE_0001623701-mRNA-1"/>
    <property type="gene ID" value="ECPE_0001623701"/>
</dbReference>